<evidence type="ECO:0008006" key="4">
    <source>
        <dbReference type="Google" id="ProtNLM"/>
    </source>
</evidence>
<feature type="signal peptide" evidence="1">
    <location>
        <begin position="1"/>
        <end position="23"/>
    </location>
</feature>
<reference evidence="2 3" key="1">
    <citation type="submission" date="2018-03" db="EMBL/GenBank/DDBJ databases">
        <title>Genomic Encyclopedia of Archaeal and Bacterial Type Strains, Phase II (KMG-II): from individual species to whole genera.</title>
        <authorList>
            <person name="Goeker M."/>
        </authorList>
    </citation>
    <scope>NUCLEOTIDE SEQUENCE [LARGE SCALE GENOMIC DNA]</scope>
    <source>
        <strain evidence="2 3">DSM 25027</strain>
    </source>
</reference>
<keyword evidence="3" id="KW-1185">Reference proteome</keyword>
<dbReference type="InterPro" id="IPR032710">
    <property type="entry name" value="NTF2-like_dom_sf"/>
</dbReference>
<dbReference type="AlphaFoldDB" id="A0A2T0MEW2"/>
<organism evidence="2 3">
    <name type="scientific">Flagellimonas meridianipacifica</name>
    <dbReference type="NCBI Taxonomy" id="1080225"/>
    <lineage>
        <taxon>Bacteria</taxon>
        <taxon>Pseudomonadati</taxon>
        <taxon>Bacteroidota</taxon>
        <taxon>Flavobacteriia</taxon>
        <taxon>Flavobacteriales</taxon>
        <taxon>Flavobacteriaceae</taxon>
        <taxon>Flagellimonas</taxon>
    </lineage>
</organism>
<evidence type="ECO:0000313" key="2">
    <source>
        <dbReference type="EMBL" id="PRX56103.1"/>
    </source>
</evidence>
<dbReference type="Proteomes" id="UP000237640">
    <property type="component" value="Unassembled WGS sequence"/>
</dbReference>
<dbReference type="OrthoDB" id="837671at2"/>
<accession>A0A2T0MEW2</accession>
<comment type="caution">
    <text evidence="2">The sequence shown here is derived from an EMBL/GenBank/DDBJ whole genome shotgun (WGS) entry which is preliminary data.</text>
</comment>
<feature type="chain" id="PRO_5015429912" description="SnoaL-like protein" evidence="1">
    <location>
        <begin position="24"/>
        <end position="174"/>
    </location>
</feature>
<dbReference type="RefSeq" id="WP_106143116.1">
    <property type="nucleotide sequence ID" value="NZ_PVYX01000001.1"/>
</dbReference>
<dbReference type="EMBL" id="PVYX01000001">
    <property type="protein sequence ID" value="PRX56103.1"/>
    <property type="molecule type" value="Genomic_DNA"/>
</dbReference>
<name>A0A2T0MEW2_9FLAO</name>
<dbReference type="Gene3D" id="3.10.450.50">
    <property type="match status" value="1"/>
</dbReference>
<sequence>MKTLKTTILSAITLLFFSTTTQAQSEVTLDFPNADAALKLAQQYVQGWKDMDVSKLQKNLADKAMIYGLGAGNDSLNVAQHKDFLKESMKTYTYELTSELYLPVKVTNNWNEGEWVLCWGLNTITHKETGKKSPVRYHTAILTENGKEIVGVYYYYDTGDVMRSQGFTITPPGK</sequence>
<evidence type="ECO:0000313" key="3">
    <source>
        <dbReference type="Proteomes" id="UP000237640"/>
    </source>
</evidence>
<proteinExistence type="predicted"/>
<protein>
    <recommendedName>
        <fullName evidence="4">SnoaL-like protein</fullName>
    </recommendedName>
</protein>
<keyword evidence="1" id="KW-0732">Signal</keyword>
<gene>
    <name evidence="2" type="ORF">CLV81_0095</name>
</gene>
<evidence type="ECO:0000256" key="1">
    <source>
        <dbReference type="SAM" id="SignalP"/>
    </source>
</evidence>
<dbReference type="SUPFAM" id="SSF54427">
    <property type="entry name" value="NTF2-like"/>
    <property type="match status" value="1"/>
</dbReference>